<organism evidence="1 2">
    <name type="scientific">Vallitalea pronyensis</name>
    <dbReference type="NCBI Taxonomy" id="1348613"/>
    <lineage>
        <taxon>Bacteria</taxon>
        <taxon>Bacillati</taxon>
        <taxon>Bacillota</taxon>
        <taxon>Clostridia</taxon>
        <taxon>Lachnospirales</taxon>
        <taxon>Vallitaleaceae</taxon>
        <taxon>Vallitalea</taxon>
    </lineage>
</organism>
<evidence type="ECO:0000313" key="2">
    <source>
        <dbReference type="Proteomes" id="UP000683246"/>
    </source>
</evidence>
<dbReference type="Proteomes" id="UP000683246">
    <property type="component" value="Chromosome"/>
</dbReference>
<accession>A0A8J8MK98</accession>
<dbReference type="AlphaFoldDB" id="A0A8J8MK98"/>
<dbReference type="EMBL" id="CP058649">
    <property type="protein sequence ID" value="QUI23061.1"/>
    <property type="molecule type" value="Genomic_DNA"/>
</dbReference>
<dbReference type="SUPFAM" id="SSF51726">
    <property type="entry name" value="UROD/MetE-like"/>
    <property type="match status" value="1"/>
</dbReference>
<dbReference type="InterPro" id="IPR038071">
    <property type="entry name" value="UROD/MetE-like_sf"/>
</dbReference>
<dbReference type="Gene3D" id="3.20.20.210">
    <property type="match status" value="1"/>
</dbReference>
<gene>
    <name evidence="1" type="ORF">HZI73_12525</name>
</gene>
<sequence length="370" mass="42830">MALQDILAYLEENIEPEHLDQVENKLINALHYKPMERLPIRIMYPQHKFAKLPYGATFENMENMLYNELAGGVTSVESKDDGLLTLRSNYGVGTLPSLFGMISRVVKDTNLPWVDHVDSVDMIRDIIHRGVPDLHTGFGKRMTETYEYYREQLQPYEKCNTYIKLYHPDLQGPFDVAHLIWGPDIYIAMYDTPDLVHELMNLVTETYIQLMKKLKGYLNDEIINEQGAFNYHWGSLYKGKVLLRNDSAVNLSKAMFEEFVLPYDTKILETFGSGSIHFCGRADQIVFDMAETPYNQGMNFGHMGNVEFGETYLDLLKERFEANKTAIISYHLSAEEYQNYRGTFDTGITLQSYAPSYEEAIKLRHCHEFL</sequence>
<proteinExistence type="predicted"/>
<reference evidence="1" key="1">
    <citation type="submission" date="2020-07" db="EMBL/GenBank/DDBJ databases">
        <title>Vallitalea pronyensis genome.</title>
        <authorList>
            <person name="Postec A."/>
        </authorList>
    </citation>
    <scope>NUCLEOTIDE SEQUENCE</scope>
    <source>
        <strain evidence="1">FatNI3</strain>
    </source>
</reference>
<protein>
    <recommendedName>
        <fullName evidence="3">Uroporphyrinogen decarboxylase (URO-D) domain-containing protein</fullName>
    </recommendedName>
</protein>
<keyword evidence="2" id="KW-1185">Reference proteome</keyword>
<dbReference type="KEGG" id="vpy:HZI73_12525"/>
<name>A0A8J8MK98_9FIRM</name>
<evidence type="ECO:0008006" key="3">
    <source>
        <dbReference type="Google" id="ProtNLM"/>
    </source>
</evidence>
<dbReference type="RefSeq" id="WP_212698562.1">
    <property type="nucleotide sequence ID" value="NZ_CP058649.1"/>
</dbReference>
<evidence type="ECO:0000313" key="1">
    <source>
        <dbReference type="EMBL" id="QUI23061.1"/>
    </source>
</evidence>